<proteinExistence type="predicted"/>
<evidence type="ECO:0000313" key="2">
    <source>
        <dbReference type="Proteomes" id="UP000284322"/>
    </source>
</evidence>
<organism evidence="1 2">
    <name type="scientific">Tsuneonella suprasediminis</name>
    <dbReference type="NCBI Taxonomy" id="2306996"/>
    <lineage>
        <taxon>Bacteria</taxon>
        <taxon>Pseudomonadati</taxon>
        <taxon>Pseudomonadota</taxon>
        <taxon>Alphaproteobacteria</taxon>
        <taxon>Sphingomonadales</taxon>
        <taxon>Erythrobacteraceae</taxon>
        <taxon>Tsuneonella</taxon>
    </lineage>
</organism>
<reference evidence="1 2" key="1">
    <citation type="submission" date="2018-09" db="EMBL/GenBank/DDBJ databases">
        <title>Altererythrobacter sp.Ery1 and Ery12, the genome sequencing of novel strains in genus Alterythrobacter.</title>
        <authorList>
            <person name="Cheng H."/>
            <person name="Wu Y.-H."/>
            <person name="Fang C."/>
            <person name="Xu X.-W."/>
        </authorList>
    </citation>
    <scope>NUCLEOTIDE SEQUENCE [LARGE SCALE GENOMIC DNA]</scope>
    <source>
        <strain evidence="1 2">Ery12</strain>
    </source>
</reference>
<comment type="caution">
    <text evidence="1">The sequence shown here is derived from an EMBL/GenBank/DDBJ whole genome shotgun (WGS) entry which is preliminary data.</text>
</comment>
<dbReference type="EMBL" id="RAHJ01000018">
    <property type="protein sequence ID" value="RJX68086.1"/>
    <property type="molecule type" value="Genomic_DNA"/>
</dbReference>
<evidence type="ECO:0000313" key="1">
    <source>
        <dbReference type="EMBL" id="RJX68086.1"/>
    </source>
</evidence>
<dbReference type="AlphaFoldDB" id="A0A419R296"/>
<sequence>MRGRWGLVSADCEKGKSDAKGLMIVSPTTITFYESVGQLSSISSSSDSKFDARFSFMGEGMNWERQVSFQLSKNGDTLFRTDANGPDTTNGQFTYKRCSN</sequence>
<dbReference type="Proteomes" id="UP000284322">
    <property type="component" value="Unassembled WGS sequence"/>
</dbReference>
<name>A0A419R296_9SPHN</name>
<protein>
    <recommendedName>
        <fullName evidence="3">Lipocalin-like domain-containing protein</fullName>
    </recommendedName>
</protein>
<evidence type="ECO:0008006" key="3">
    <source>
        <dbReference type="Google" id="ProtNLM"/>
    </source>
</evidence>
<accession>A0A419R296</accession>
<keyword evidence="2" id="KW-1185">Reference proteome</keyword>
<dbReference type="OrthoDB" id="6057763at2"/>
<gene>
    <name evidence="1" type="ORF">D6858_09180</name>
</gene>